<dbReference type="Proteomes" id="UP000824890">
    <property type="component" value="Unassembled WGS sequence"/>
</dbReference>
<evidence type="ECO:0000313" key="1">
    <source>
        <dbReference type="EMBL" id="KAH0893539.1"/>
    </source>
</evidence>
<keyword evidence="2" id="KW-1185">Reference proteome</keyword>
<evidence type="ECO:0000313" key="2">
    <source>
        <dbReference type="Proteomes" id="UP000824890"/>
    </source>
</evidence>
<organism evidence="1 2">
    <name type="scientific">Brassica napus</name>
    <name type="common">Rape</name>
    <dbReference type="NCBI Taxonomy" id="3708"/>
    <lineage>
        <taxon>Eukaryota</taxon>
        <taxon>Viridiplantae</taxon>
        <taxon>Streptophyta</taxon>
        <taxon>Embryophyta</taxon>
        <taxon>Tracheophyta</taxon>
        <taxon>Spermatophyta</taxon>
        <taxon>Magnoliopsida</taxon>
        <taxon>eudicotyledons</taxon>
        <taxon>Gunneridae</taxon>
        <taxon>Pentapetalae</taxon>
        <taxon>rosids</taxon>
        <taxon>malvids</taxon>
        <taxon>Brassicales</taxon>
        <taxon>Brassicaceae</taxon>
        <taxon>Brassiceae</taxon>
        <taxon>Brassica</taxon>
    </lineage>
</organism>
<sequence length="139" mass="15726">MPKSLSLSPLLPSYTYSTVLTDGAPPSLLSKFGQLFGVYDSHEGVQLLEQRNYCNGRSNSTGLLLGPLQYGYENRICRATLNHKCCMFYVDDSTELANLSEEEEDPRKLVLTTSELHAFARRLQGLIKQYQDIQYHKTS</sequence>
<accession>A0ABQ8ALW3</accession>
<reference evidence="1 2" key="1">
    <citation type="submission" date="2021-05" db="EMBL/GenBank/DDBJ databases">
        <title>Genome Assembly of Synthetic Allotetraploid Brassica napus Reveals Homoeologous Exchanges between Subgenomes.</title>
        <authorList>
            <person name="Davis J.T."/>
        </authorList>
    </citation>
    <scope>NUCLEOTIDE SEQUENCE [LARGE SCALE GENOMIC DNA]</scope>
    <source>
        <strain evidence="2">cv. Da-Ae</strain>
        <tissue evidence="1">Seedling</tissue>
    </source>
</reference>
<proteinExistence type="predicted"/>
<dbReference type="EMBL" id="JAGKQM010000013">
    <property type="protein sequence ID" value="KAH0893539.1"/>
    <property type="molecule type" value="Genomic_DNA"/>
</dbReference>
<protein>
    <submittedName>
        <fullName evidence="1">Uncharacterized protein</fullName>
    </submittedName>
</protein>
<comment type="caution">
    <text evidence="1">The sequence shown here is derived from an EMBL/GenBank/DDBJ whole genome shotgun (WGS) entry which is preliminary data.</text>
</comment>
<gene>
    <name evidence="1" type="ORF">HID58_055968</name>
</gene>
<name>A0ABQ8ALW3_BRANA</name>